<evidence type="ECO:0000256" key="1">
    <source>
        <dbReference type="SAM" id="SignalP"/>
    </source>
</evidence>
<feature type="signal peptide" evidence="1">
    <location>
        <begin position="1"/>
        <end position="17"/>
    </location>
</feature>
<evidence type="ECO:0000313" key="2">
    <source>
        <dbReference type="EMBL" id="MDO1512792.1"/>
    </source>
</evidence>
<evidence type="ECO:0008006" key="4">
    <source>
        <dbReference type="Google" id="ProtNLM"/>
    </source>
</evidence>
<accession>A0ABT8RQW1</accession>
<protein>
    <recommendedName>
        <fullName evidence="4">Secreted protein</fullName>
    </recommendedName>
</protein>
<proteinExistence type="predicted"/>
<evidence type="ECO:0000313" key="3">
    <source>
        <dbReference type="Proteomes" id="UP001168579"/>
    </source>
</evidence>
<feature type="chain" id="PRO_5047374312" description="Secreted protein" evidence="1">
    <location>
        <begin position="18"/>
        <end position="201"/>
    </location>
</feature>
<dbReference type="EMBL" id="JAUKUC010000001">
    <property type="protein sequence ID" value="MDO1512792.1"/>
    <property type="molecule type" value="Genomic_DNA"/>
</dbReference>
<gene>
    <name evidence="2" type="ORF">Q2T41_09015</name>
</gene>
<name>A0ABT8RQW1_9FLAO</name>
<keyword evidence="3" id="KW-1185">Reference proteome</keyword>
<reference evidence="2" key="1">
    <citation type="journal article" date="2014" name="Int. J. Syst. Evol. Microbiol.">
        <title>Complete genome of a new Firmicutes species belonging to the dominant human colonic microbiota ('Ruminococcus bicirculans') reveals two chromosomes and a selective capacity to utilize plant glucans.</title>
        <authorList>
            <consortium name="NISC Comparative Sequencing Program"/>
            <person name="Wegmann U."/>
            <person name="Louis P."/>
            <person name="Goesmann A."/>
            <person name="Henrissat B."/>
            <person name="Duncan S.H."/>
            <person name="Flint H.J."/>
        </authorList>
    </citation>
    <scope>NUCLEOTIDE SEQUENCE</scope>
    <source>
        <strain evidence="2">CECT 8869</strain>
    </source>
</reference>
<comment type="caution">
    <text evidence="2">The sequence shown here is derived from an EMBL/GenBank/DDBJ whole genome shotgun (WGS) entry which is preliminary data.</text>
</comment>
<keyword evidence="1" id="KW-0732">Signal</keyword>
<sequence length="201" mass="23304">MKILFLLILGIPMAANAQHKIPNEIQEEAKIALAHYPELEDTAIEFKFKKNIKKSTMQAQPKFSSIFKSKKNRSYKILISEKINIADSVYYTKDMPAKIMIGWLGHELGHIMDFQKRSGFNLIGFGFSYLTSKKYIREAERRADSFAVNHGMETYILATKEFILEKAGLAPKYVERIKNYYLSPEEIMLLVEERDKDQIVE</sequence>
<dbReference type="RefSeq" id="WP_304435798.1">
    <property type="nucleotide sequence ID" value="NZ_JAUKUC010000001.1"/>
</dbReference>
<reference evidence="2" key="2">
    <citation type="submission" date="2023-06" db="EMBL/GenBank/DDBJ databases">
        <authorList>
            <person name="Lucena T."/>
            <person name="Sun Q."/>
        </authorList>
    </citation>
    <scope>NUCLEOTIDE SEQUENCE</scope>
    <source>
        <strain evidence="2">CECT 8869</strain>
    </source>
</reference>
<dbReference type="Proteomes" id="UP001168579">
    <property type="component" value="Unassembled WGS sequence"/>
</dbReference>
<organism evidence="2 3">
    <name type="scientific">Maribacter confluentis</name>
    <dbReference type="NCBI Taxonomy" id="1656093"/>
    <lineage>
        <taxon>Bacteria</taxon>
        <taxon>Pseudomonadati</taxon>
        <taxon>Bacteroidota</taxon>
        <taxon>Flavobacteriia</taxon>
        <taxon>Flavobacteriales</taxon>
        <taxon>Flavobacteriaceae</taxon>
        <taxon>Maribacter</taxon>
    </lineage>
</organism>